<dbReference type="KEGG" id="aser:Asera_60450"/>
<gene>
    <name evidence="2" type="ORF">Asera_60450</name>
</gene>
<evidence type="ECO:0000313" key="3">
    <source>
        <dbReference type="Proteomes" id="UP000680750"/>
    </source>
</evidence>
<dbReference type="EMBL" id="AP023354">
    <property type="protein sequence ID" value="BCJ31937.1"/>
    <property type="molecule type" value="Genomic_DNA"/>
</dbReference>
<dbReference type="AlphaFoldDB" id="A0A810L9L9"/>
<accession>A0A810L9L9</accession>
<dbReference type="InterPro" id="IPR006116">
    <property type="entry name" value="NT_2-5OAS_ClassI-CCAase"/>
</dbReference>
<dbReference type="Gene3D" id="3.30.460.10">
    <property type="entry name" value="Beta Polymerase, domain 2"/>
    <property type="match status" value="1"/>
</dbReference>
<dbReference type="InterPro" id="IPR043519">
    <property type="entry name" value="NT_sf"/>
</dbReference>
<dbReference type="RefSeq" id="WP_211255825.1">
    <property type="nucleotide sequence ID" value="NZ_AP023354.1"/>
</dbReference>
<dbReference type="GO" id="GO:0016779">
    <property type="term" value="F:nucleotidyltransferase activity"/>
    <property type="evidence" value="ECO:0007669"/>
    <property type="project" value="InterPro"/>
</dbReference>
<proteinExistence type="predicted"/>
<dbReference type="SUPFAM" id="SSF81301">
    <property type="entry name" value="Nucleotidyltransferase"/>
    <property type="match status" value="1"/>
</dbReference>
<keyword evidence="3" id="KW-1185">Reference proteome</keyword>
<keyword evidence="1" id="KW-0051">Antiviral defense</keyword>
<reference evidence="2" key="1">
    <citation type="submission" date="2020-08" db="EMBL/GenBank/DDBJ databases">
        <title>Whole genome shotgun sequence of Actinocatenispora sera NBRC 101916.</title>
        <authorList>
            <person name="Komaki H."/>
            <person name="Tamura T."/>
        </authorList>
    </citation>
    <scope>NUCLEOTIDE SEQUENCE</scope>
    <source>
        <strain evidence="2">NBRC 101916</strain>
    </source>
</reference>
<name>A0A810L9L9_9ACTN</name>
<evidence type="ECO:0000313" key="2">
    <source>
        <dbReference type="EMBL" id="BCJ31937.1"/>
    </source>
</evidence>
<dbReference type="Proteomes" id="UP000680750">
    <property type="component" value="Chromosome"/>
</dbReference>
<evidence type="ECO:0000256" key="1">
    <source>
        <dbReference type="ARBA" id="ARBA00023118"/>
    </source>
</evidence>
<dbReference type="Pfam" id="PF18144">
    <property type="entry name" value="SMODS"/>
    <property type="match status" value="1"/>
</dbReference>
<organism evidence="2 3">
    <name type="scientific">Actinocatenispora sera</name>
    <dbReference type="NCBI Taxonomy" id="390989"/>
    <lineage>
        <taxon>Bacteria</taxon>
        <taxon>Bacillati</taxon>
        <taxon>Actinomycetota</taxon>
        <taxon>Actinomycetes</taxon>
        <taxon>Micromonosporales</taxon>
        <taxon>Micromonosporaceae</taxon>
        <taxon>Actinocatenispora</taxon>
    </lineage>
</organism>
<evidence type="ECO:0008006" key="4">
    <source>
        <dbReference type="Google" id="ProtNLM"/>
    </source>
</evidence>
<dbReference type="GO" id="GO:0051607">
    <property type="term" value="P:defense response to virus"/>
    <property type="evidence" value="ECO:0007669"/>
    <property type="project" value="UniProtKB-KW"/>
</dbReference>
<sequence>MQTSEIFDGLLENLKVGSTASTVAARRDEIAKALNKDFRSKDGCTDYRLMVGSFGRHTAIKDVSDLDMIFILPSGIRSNYGNETGPRRMLERVRNVLRARYPNTDIRVDQCVVRVRFISNAFKFEVQPAFENSDGSFDYPDTKAKDWKITKPREEIAATKECNDRTSTNMRHLARMARAWKNENGVGMGGLLIDTLVYNFFAQTDEYDSAGSGSFGLMARDFFEFLKDEPAKDYYLALGSRQRVNVKAKFQPKAKKAYNGAAQGLVDT</sequence>
<dbReference type="CDD" id="cd05400">
    <property type="entry name" value="NT_2-5OAS_ClassI-CCAase"/>
    <property type="match status" value="1"/>
</dbReference>
<protein>
    <recommendedName>
        <fullName evidence="4">Nucleotidyltransferase</fullName>
    </recommendedName>
</protein>